<dbReference type="Proteomes" id="UP000663929">
    <property type="component" value="Chromosome"/>
</dbReference>
<protein>
    <submittedName>
        <fullName evidence="1">Uncharacterized protein</fullName>
    </submittedName>
</protein>
<evidence type="ECO:0000313" key="2">
    <source>
        <dbReference type="Proteomes" id="UP000663929"/>
    </source>
</evidence>
<gene>
    <name evidence="1" type="ORF">J3U87_31325</name>
</gene>
<keyword evidence="2" id="KW-1185">Reference proteome</keyword>
<reference evidence="1" key="1">
    <citation type="submission" date="2021-03" db="EMBL/GenBank/DDBJ databases">
        <title>Acanthopleuribacteraceae sp. M133.</title>
        <authorList>
            <person name="Wang G."/>
        </authorList>
    </citation>
    <scope>NUCLEOTIDE SEQUENCE</scope>
    <source>
        <strain evidence="1">M133</strain>
    </source>
</reference>
<dbReference type="AlphaFoldDB" id="A0A8A4TMH4"/>
<dbReference type="RefSeq" id="WP_237379729.1">
    <property type="nucleotide sequence ID" value="NZ_CP071793.1"/>
</dbReference>
<evidence type="ECO:0000313" key="1">
    <source>
        <dbReference type="EMBL" id="QTD50098.1"/>
    </source>
</evidence>
<organism evidence="1 2">
    <name type="scientific">Sulfidibacter corallicola</name>
    <dbReference type="NCBI Taxonomy" id="2818388"/>
    <lineage>
        <taxon>Bacteria</taxon>
        <taxon>Pseudomonadati</taxon>
        <taxon>Acidobacteriota</taxon>
        <taxon>Holophagae</taxon>
        <taxon>Acanthopleuribacterales</taxon>
        <taxon>Acanthopleuribacteraceae</taxon>
        <taxon>Sulfidibacter</taxon>
    </lineage>
</organism>
<proteinExistence type="predicted"/>
<name>A0A8A4TMH4_SULCO</name>
<accession>A0A8A4TMH4</accession>
<dbReference type="EMBL" id="CP071793">
    <property type="protein sequence ID" value="QTD50098.1"/>
    <property type="molecule type" value="Genomic_DNA"/>
</dbReference>
<sequence>MLQLEKSTQTVPYEMIGVNVVDASWNGAPMILETNQNANLPETPTGSVVFAYQNEALQNNQGSIAITSGGSVPVEKQVPALTNQPSIIVNNWNGNNLSVTNISANSNTPIRIQAVGPGMPGTNPLELPIGQTVNMAPGQTAQGLAEPRYMQVVLRCSSGNLGVLVIIGGPLDANGENSYPIMVNYSANTGPGTGNTPPEGYYATTTSNAYTYQFNWGSSTVFVANMSGDTAGQCDVVLRAL</sequence>
<dbReference type="KEGG" id="scor:J3U87_31325"/>